<dbReference type="RefSeq" id="WP_157070859.1">
    <property type="nucleotide sequence ID" value="NZ_BAQB01000001.1"/>
</dbReference>
<evidence type="ECO:0000256" key="1">
    <source>
        <dbReference type="SAM" id="Phobius"/>
    </source>
</evidence>
<protein>
    <submittedName>
        <fullName evidence="2">Uncharacterized protein</fullName>
    </submittedName>
</protein>
<keyword evidence="1" id="KW-0472">Membrane</keyword>
<feature type="transmembrane region" description="Helical" evidence="1">
    <location>
        <begin position="34"/>
        <end position="55"/>
    </location>
</feature>
<comment type="caution">
    <text evidence="2">The sequence shown here is derived from an EMBL/GenBank/DDBJ whole genome shotgun (WGS) entry which is preliminary data.</text>
</comment>
<sequence>MSPNHLSVMRDVHRPQRGGKSPDALLQQWFSKGVAGLVLGAPLSFGVLGDLGLLLRVSAQLDQADALLLRWVPGVVWVGCVCVALTSRSGLRALGCMLVGNMLVWGVYGLLYMLYVAGWAASW</sequence>
<reference evidence="2" key="1">
    <citation type="submission" date="2013-04" db="EMBL/GenBank/DDBJ databases">
        <title>The genome sequencing project of 58 acetic acid bacteria.</title>
        <authorList>
            <person name="Okamoto-Kainuma A."/>
            <person name="Ishikawa M."/>
            <person name="Umino S."/>
            <person name="Koizumi Y."/>
            <person name="Shiwa Y."/>
            <person name="Yoshikawa H."/>
            <person name="Matsutani M."/>
            <person name="Matsushita K."/>
        </authorList>
    </citation>
    <scope>NUCLEOTIDE SEQUENCE</scope>
    <source>
        <strain evidence="2">NBRC 106556</strain>
    </source>
</reference>
<feature type="transmembrane region" description="Helical" evidence="1">
    <location>
        <begin position="98"/>
        <end position="121"/>
    </location>
</feature>
<keyword evidence="1" id="KW-1133">Transmembrane helix</keyword>
<organism evidence="2 3">
    <name type="scientific">Neokomagataea tanensis NBRC 106556</name>
    <dbReference type="NCBI Taxonomy" id="1223519"/>
    <lineage>
        <taxon>Bacteria</taxon>
        <taxon>Pseudomonadati</taxon>
        <taxon>Pseudomonadota</taxon>
        <taxon>Alphaproteobacteria</taxon>
        <taxon>Acetobacterales</taxon>
        <taxon>Acetobacteraceae</taxon>
        <taxon>Neokomagataea</taxon>
    </lineage>
</organism>
<keyword evidence="1" id="KW-0812">Transmembrane</keyword>
<dbReference type="Proteomes" id="UP001062443">
    <property type="component" value="Unassembled WGS sequence"/>
</dbReference>
<gene>
    <name evidence="2" type="ORF">AA106556_0253</name>
</gene>
<evidence type="ECO:0000313" key="2">
    <source>
        <dbReference type="EMBL" id="GBR43907.1"/>
    </source>
</evidence>
<dbReference type="EMBL" id="BAQB01000001">
    <property type="protein sequence ID" value="GBR43907.1"/>
    <property type="molecule type" value="Genomic_DNA"/>
</dbReference>
<keyword evidence="3" id="KW-1185">Reference proteome</keyword>
<feature type="transmembrane region" description="Helical" evidence="1">
    <location>
        <begin position="67"/>
        <end position="86"/>
    </location>
</feature>
<proteinExistence type="predicted"/>
<accession>A0ABQ0QGI3</accession>
<evidence type="ECO:0000313" key="3">
    <source>
        <dbReference type="Proteomes" id="UP001062443"/>
    </source>
</evidence>
<name>A0ABQ0QGI3_9PROT</name>